<comment type="caution">
    <text evidence="1">The sequence shown here is derived from an EMBL/GenBank/DDBJ whole genome shotgun (WGS) entry which is preliminary data.</text>
</comment>
<keyword evidence="2" id="KW-1185">Reference proteome</keyword>
<accession>A0A8T0SYV4</accession>
<reference evidence="1" key="1">
    <citation type="submission" date="2020-05" db="EMBL/GenBank/DDBJ databases">
        <title>WGS assembly of Panicum virgatum.</title>
        <authorList>
            <person name="Lovell J.T."/>
            <person name="Jenkins J."/>
            <person name="Shu S."/>
            <person name="Juenger T.E."/>
            <person name="Schmutz J."/>
        </authorList>
    </citation>
    <scope>NUCLEOTIDE SEQUENCE</scope>
    <source>
        <strain evidence="1">AP13</strain>
    </source>
</reference>
<gene>
    <name evidence="1" type="ORF">PVAP13_5KG694866</name>
</gene>
<sequence>MCWALVRQELGNNLRQPRNEDKNTSASDVKKSVEVLLLIGNQELPEQAGVFAKSTIDSSMADAADAFCQAAGHFAGGIGKKRVTESELSKSAMAFVLGCSECAFFGGRPRCHRHEIDIPCSDGVVLRL</sequence>
<proteinExistence type="predicted"/>
<name>A0A8T0SYV4_PANVG</name>
<dbReference type="AlphaFoldDB" id="A0A8T0SYV4"/>
<evidence type="ECO:0000313" key="1">
    <source>
        <dbReference type="EMBL" id="KAG2602528.1"/>
    </source>
</evidence>
<evidence type="ECO:0000313" key="2">
    <source>
        <dbReference type="Proteomes" id="UP000823388"/>
    </source>
</evidence>
<dbReference type="Proteomes" id="UP000823388">
    <property type="component" value="Chromosome 5K"/>
</dbReference>
<organism evidence="1 2">
    <name type="scientific">Panicum virgatum</name>
    <name type="common">Blackwell switchgrass</name>
    <dbReference type="NCBI Taxonomy" id="38727"/>
    <lineage>
        <taxon>Eukaryota</taxon>
        <taxon>Viridiplantae</taxon>
        <taxon>Streptophyta</taxon>
        <taxon>Embryophyta</taxon>
        <taxon>Tracheophyta</taxon>
        <taxon>Spermatophyta</taxon>
        <taxon>Magnoliopsida</taxon>
        <taxon>Liliopsida</taxon>
        <taxon>Poales</taxon>
        <taxon>Poaceae</taxon>
        <taxon>PACMAD clade</taxon>
        <taxon>Panicoideae</taxon>
        <taxon>Panicodae</taxon>
        <taxon>Paniceae</taxon>
        <taxon>Panicinae</taxon>
        <taxon>Panicum</taxon>
        <taxon>Panicum sect. Hiantes</taxon>
    </lineage>
</organism>
<dbReference type="EMBL" id="CM029045">
    <property type="protein sequence ID" value="KAG2602528.1"/>
    <property type="molecule type" value="Genomic_DNA"/>
</dbReference>
<protein>
    <submittedName>
        <fullName evidence="1">Uncharacterized protein</fullName>
    </submittedName>
</protein>